<proteinExistence type="predicted"/>
<dbReference type="AlphaFoldDB" id="A0A6N6RR59"/>
<dbReference type="Pfam" id="PF16162">
    <property type="entry name" value="KwaB"/>
    <property type="match status" value="1"/>
</dbReference>
<evidence type="ECO:0000313" key="1">
    <source>
        <dbReference type="EMBL" id="KAB2823911.1"/>
    </source>
</evidence>
<accession>A0A6N6RR59</accession>
<name>A0A6N6RR59_9GAMM</name>
<protein>
    <submittedName>
        <fullName evidence="1">DUF4868 domain-containing protein</fullName>
    </submittedName>
</protein>
<dbReference type="Proteomes" id="UP000434870">
    <property type="component" value="Unassembled WGS sequence"/>
</dbReference>
<reference evidence="1 2" key="1">
    <citation type="submission" date="2019-09" db="EMBL/GenBank/DDBJ databases">
        <title>Genome of Aliivibrio finisterrensis LMG 23869 (type strain).</title>
        <authorList>
            <person name="Bowman J.P."/>
        </authorList>
    </citation>
    <scope>NUCLEOTIDE SEQUENCE [LARGE SCALE GENOMIC DNA]</scope>
    <source>
        <strain evidence="1 2">LMG 23869</strain>
    </source>
</reference>
<sequence length="134" mass="15259">MRDKANYELGLYIRAGLEAKRDVLVDALAENGIITSVDDLKVAIGTNKPCYVRLVSAEETRYFEDQHVIEDMKNIIAEHEWQIDFDGGGKFIVDENNIDLFLKLINDKRFISLIKKQMVDADRVEIVKTVDNAG</sequence>
<evidence type="ECO:0000313" key="2">
    <source>
        <dbReference type="Proteomes" id="UP000434870"/>
    </source>
</evidence>
<gene>
    <name evidence="1" type="ORF">F8B77_12860</name>
</gene>
<dbReference type="InterPro" id="IPR032359">
    <property type="entry name" value="KwaB-like"/>
</dbReference>
<dbReference type="EMBL" id="WBVP01000015">
    <property type="protein sequence ID" value="KAB2823911.1"/>
    <property type="molecule type" value="Genomic_DNA"/>
</dbReference>
<comment type="caution">
    <text evidence="1">The sequence shown here is derived from an EMBL/GenBank/DDBJ whole genome shotgun (WGS) entry which is preliminary data.</text>
</comment>
<organism evidence="1 2">
    <name type="scientific">Aliivibrio finisterrensis</name>
    <dbReference type="NCBI Taxonomy" id="511998"/>
    <lineage>
        <taxon>Bacteria</taxon>
        <taxon>Pseudomonadati</taxon>
        <taxon>Pseudomonadota</taxon>
        <taxon>Gammaproteobacteria</taxon>
        <taxon>Vibrionales</taxon>
        <taxon>Vibrionaceae</taxon>
        <taxon>Aliivibrio</taxon>
    </lineage>
</organism>